<proteinExistence type="predicted"/>
<gene>
    <name evidence="1" type="ORF">DSO57_1006911</name>
</gene>
<evidence type="ECO:0000313" key="1">
    <source>
        <dbReference type="EMBL" id="KAJ9082175.1"/>
    </source>
</evidence>
<name>A0ACC2U5R9_9FUNG</name>
<accession>A0ACC2U5R9</accession>
<evidence type="ECO:0000313" key="2">
    <source>
        <dbReference type="Proteomes" id="UP001165960"/>
    </source>
</evidence>
<dbReference type="EMBL" id="QTSX02001440">
    <property type="protein sequence ID" value="KAJ9082175.1"/>
    <property type="molecule type" value="Genomic_DNA"/>
</dbReference>
<sequence>MQRSSCGDFERIFDLLFENNNKPKKVIHILEDEHKELLASPSYLKGSSLYYSSSEGELPVFYDSPAFIKCKLGQKSTEEPAAQIEPLSTSNIIPSKLQPASPIVPSSSVSLKSLWKMKRKRSKFTQEAKSNNHVPNKEK</sequence>
<dbReference type="Proteomes" id="UP001165960">
    <property type="component" value="Unassembled WGS sequence"/>
</dbReference>
<keyword evidence="2" id="KW-1185">Reference proteome</keyword>
<comment type="caution">
    <text evidence="1">The sequence shown here is derived from an EMBL/GenBank/DDBJ whole genome shotgun (WGS) entry which is preliminary data.</text>
</comment>
<organism evidence="1 2">
    <name type="scientific">Entomophthora muscae</name>
    <dbReference type="NCBI Taxonomy" id="34485"/>
    <lineage>
        <taxon>Eukaryota</taxon>
        <taxon>Fungi</taxon>
        <taxon>Fungi incertae sedis</taxon>
        <taxon>Zoopagomycota</taxon>
        <taxon>Entomophthoromycotina</taxon>
        <taxon>Entomophthoromycetes</taxon>
        <taxon>Entomophthorales</taxon>
        <taxon>Entomophthoraceae</taxon>
        <taxon>Entomophthora</taxon>
    </lineage>
</organism>
<protein>
    <submittedName>
        <fullName evidence="1">Uncharacterized protein</fullName>
    </submittedName>
</protein>
<reference evidence="1" key="1">
    <citation type="submission" date="2022-04" db="EMBL/GenBank/DDBJ databases">
        <title>Genome of the entomopathogenic fungus Entomophthora muscae.</title>
        <authorList>
            <person name="Elya C."/>
            <person name="Lovett B.R."/>
            <person name="Lee E."/>
            <person name="Macias A.M."/>
            <person name="Hajek A.E."/>
            <person name="De Bivort B.L."/>
            <person name="Kasson M.T."/>
            <person name="De Fine Licht H.H."/>
            <person name="Stajich J.E."/>
        </authorList>
    </citation>
    <scope>NUCLEOTIDE SEQUENCE</scope>
    <source>
        <strain evidence="1">Berkeley</strain>
    </source>
</reference>